<name>E5ABG0_LEPMJ</name>
<proteinExistence type="predicted"/>
<evidence type="ECO:0000313" key="2">
    <source>
        <dbReference type="Proteomes" id="UP000002668"/>
    </source>
</evidence>
<sequence>MFSEARPHHAKLSQCHRNPKIAIAPSSHHQAKPSEEQRIVNKSTLVLAMQQSIRRGGRRMAIEPDLVESVCDESPPCRSHCSPNVGRLKKITPGNQFEKFFTNPPRPCMSFPPAVRHSDYLRVWSCSIDRLVYVHLPHHPPPSISTSLSNPGDQEGKLLRALGTWEEGEGEGEEGFIYCTRACAQTPSHGLTRATAR</sequence>
<accession>E5ABG0</accession>
<keyword evidence="2" id="KW-1185">Reference proteome</keyword>
<dbReference type="VEuPathDB" id="FungiDB:LEMA_P021310.1"/>
<dbReference type="InParanoid" id="E5ABG0"/>
<dbReference type="EMBL" id="FP929138">
    <property type="protein sequence ID" value="CBY01001.1"/>
    <property type="molecule type" value="Genomic_DNA"/>
</dbReference>
<evidence type="ECO:0000313" key="1">
    <source>
        <dbReference type="EMBL" id="CBY01001.1"/>
    </source>
</evidence>
<dbReference type="Proteomes" id="UP000002668">
    <property type="component" value="Genome"/>
</dbReference>
<protein>
    <submittedName>
        <fullName evidence="1">Predicted protein</fullName>
    </submittedName>
</protein>
<dbReference type="GeneID" id="13293129"/>
<gene>
    <name evidence="1" type="ORF">LEMA_P021310.1</name>
</gene>
<organism evidence="2">
    <name type="scientific">Leptosphaeria maculans (strain JN3 / isolate v23.1.3 / race Av1-4-5-6-7-8)</name>
    <name type="common">Blackleg fungus</name>
    <name type="synonym">Phoma lingam</name>
    <dbReference type="NCBI Taxonomy" id="985895"/>
    <lineage>
        <taxon>Eukaryota</taxon>
        <taxon>Fungi</taxon>
        <taxon>Dikarya</taxon>
        <taxon>Ascomycota</taxon>
        <taxon>Pezizomycotina</taxon>
        <taxon>Dothideomycetes</taxon>
        <taxon>Pleosporomycetidae</taxon>
        <taxon>Pleosporales</taxon>
        <taxon>Pleosporineae</taxon>
        <taxon>Leptosphaeriaceae</taxon>
        <taxon>Plenodomus</taxon>
        <taxon>Plenodomus lingam/Leptosphaeria maculans species complex</taxon>
    </lineage>
</organism>
<dbReference type="HOGENOM" id="CLU_1384389_0_0_1"/>
<dbReference type="RefSeq" id="XP_003844480.1">
    <property type="nucleotide sequence ID" value="XM_003844432.1"/>
</dbReference>
<dbReference type="AlphaFoldDB" id="E5ABG0"/>
<reference evidence="2" key="1">
    <citation type="journal article" date="2011" name="Nat. Commun.">
        <title>Effector diversification within compartments of the Leptosphaeria maculans genome affected by Repeat-Induced Point mutations.</title>
        <authorList>
            <person name="Rouxel T."/>
            <person name="Grandaubert J."/>
            <person name="Hane J.K."/>
            <person name="Hoede C."/>
            <person name="van de Wouw A.P."/>
            <person name="Couloux A."/>
            <person name="Dominguez V."/>
            <person name="Anthouard V."/>
            <person name="Bally P."/>
            <person name="Bourras S."/>
            <person name="Cozijnsen A.J."/>
            <person name="Ciuffetti L.M."/>
            <person name="Degrave A."/>
            <person name="Dilmaghani A."/>
            <person name="Duret L."/>
            <person name="Fudal I."/>
            <person name="Goodwin S.B."/>
            <person name="Gout L."/>
            <person name="Glaser N."/>
            <person name="Linglin J."/>
            <person name="Kema G.H.J."/>
            <person name="Lapalu N."/>
            <person name="Lawrence C.B."/>
            <person name="May K."/>
            <person name="Meyer M."/>
            <person name="Ollivier B."/>
            <person name="Poulain J."/>
            <person name="Schoch C.L."/>
            <person name="Simon A."/>
            <person name="Spatafora J.W."/>
            <person name="Stachowiak A."/>
            <person name="Turgeon B.G."/>
            <person name="Tyler B.M."/>
            <person name="Vincent D."/>
            <person name="Weissenbach J."/>
            <person name="Amselem J."/>
            <person name="Quesneville H."/>
            <person name="Oliver R.P."/>
            <person name="Wincker P."/>
            <person name="Balesdent M.-H."/>
            <person name="Howlett B.J."/>
        </authorList>
    </citation>
    <scope>NUCLEOTIDE SEQUENCE [LARGE SCALE GENOMIC DNA]</scope>
    <source>
        <strain evidence="2">JN3 / isolate v23.1.3 / race Av1-4-5-6-7-8</strain>
    </source>
</reference>